<dbReference type="Pfam" id="PF13606">
    <property type="entry name" value="Ank_3"/>
    <property type="match status" value="1"/>
</dbReference>
<sequence length="657" mass="73738">MDLKIDIYNAARDGKLRRLKVSLDHRPKEEVLMLVAAKIDGATPLVMACRNGHFDVAEYLIEHCKADIEQPGSVVFDGETIEGAPPLWCAAAAGHLPVVRLLVRNGASVNSTTRTNSTPLRAACFDGHFEIVKFLVDHGADIEVANRHGHTCLMIACYKGHFRIAKFLLSLDANVNRKSVKGNTALHDCAESGSLEILKLLIEHGAKMDVDSYGIYYYYYYYYYYHHHHHLHIYYYYSLGFYRMTPLLAASVTGHTHIVEYLIKLPDLVSRNERVDALELLGATYVDKKRDMIGALELWKRAMDDRYQAGSSHLPKPMQRNTVAAYDHVKEIQDHESLEELLADPDEMRMQALVIRERILGPAHPDTSYYIRYRGAVYADAGKFNRCVALWNYALDMQQSMLEPLNPMTQSSLFSFTELFSFMMGEQGRTATRGRRVPPVTFTDLVIVFKKSVQEVEAGVEMLDKIPAGERDATYLHRVLVISLHLACLLTKLLPELTSEEQHKVHCIMYRLVKQDVHVRLGCTALHLACSRDAALVGRYPACQFPSPHLADVLLTVGADVEARDESGNAPLHLAAMASPCPPALVRTLLDHGAHLDAVNAAGHSFLQLLKGQALHNIINPLKYTTLKCLSARAIVKHKVPYKGIVPISLETFIQQH</sequence>
<dbReference type="PRINTS" id="PR01415">
    <property type="entry name" value="ANKYRIN"/>
</dbReference>
<evidence type="ECO:0000256" key="7">
    <source>
        <dbReference type="PROSITE-ProRule" id="PRU00023"/>
    </source>
</evidence>
<dbReference type="InterPro" id="IPR011990">
    <property type="entry name" value="TPR-like_helical_dom_sf"/>
</dbReference>
<dbReference type="Pfam" id="PF00023">
    <property type="entry name" value="Ank"/>
    <property type="match status" value="1"/>
</dbReference>
<dbReference type="PANTHER" id="PTHR24173">
    <property type="entry name" value="ANKYRIN REPEAT CONTAINING"/>
    <property type="match status" value="1"/>
</dbReference>
<reference evidence="8" key="2">
    <citation type="submission" date="2023-05" db="EMBL/GenBank/DDBJ databases">
        <authorList>
            <person name="Fouks B."/>
        </authorList>
    </citation>
    <scope>NUCLEOTIDE SEQUENCE</scope>
    <source>
        <strain evidence="8">Stay&amp;Tobe</strain>
        <tissue evidence="8">Testes</tissue>
    </source>
</reference>
<evidence type="ECO:0000256" key="1">
    <source>
        <dbReference type="ARBA" id="ARBA00004906"/>
    </source>
</evidence>
<dbReference type="FunFam" id="1.25.40.10:FF:000104">
    <property type="entry name" value="Fem-1 homolog c (C.elegans)"/>
    <property type="match status" value="1"/>
</dbReference>
<dbReference type="PROSITE" id="PS50088">
    <property type="entry name" value="ANK_REPEAT"/>
    <property type="match status" value="6"/>
</dbReference>
<evidence type="ECO:0000256" key="4">
    <source>
        <dbReference type="ARBA" id="ARBA00022803"/>
    </source>
</evidence>
<gene>
    <name evidence="8" type="ORF">L9F63_011489</name>
</gene>
<dbReference type="SMART" id="SM00248">
    <property type="entry name" value="ANK"/>
    <property type="match status" value="8"/>
</dbReference>
<evidence type="ECO:0000256" key="3">
    <source>
        <dbReference type="ARBA" id="ARBA00022786"/>
    </source>
</evidence>
<evidence type="ECO:0000256" key="2">
    <source>
        <dbReference type="ARBA" id="ARBA00022737"/>
    </source>
</evidence>
<dbReference type="Gene3D" id="1.25.40.10">
    <property type="entry name" value="Tetratricopeptide repeat domain"/>
    <property type="match status" value="1"/>
</dbReference>
<dbReference type="InterPro" id="IPR036770">
    <property type="entry name" value="Ankyrin_rpt-contain_sf"/>
</dbReference>
<proteinExistence type="inferred from homology"/>
<dbReference type="AlphaFoldDB" id="A0AAD8ENV1"/>
<reference evidence="8" key="1">
    <citation type="journal article" date="2023" name="IScience">
        <title>Live-bearing cockroach genome reveals convergent evolutionary mechanisms linked to viviparity in insects and beyond.</title>
        <authorList>
            <person name="Fouks B."/>
            <person name="Harrison M.C."/>
            <person name="Mikhailova A.A."/>
            <person name="Marchal E."/>
            <person name="English S."/>
            <person name="Carruthers M."/>
            <person name="Jennings E.C."/>
            <person name="Chiamaka E.L."/>
            <person name="Frigard R.A."/>
            <person name="Pippel M."/>
            <person name="Attardo G.M."/>
            <person name="Benoit J.B."/>
            <person name="Bornberg-Bauer E."/>
            <person name="Tobe S.S."/>
        </authorList>
    </citation>
    <scope>NUCLEOTIDE SEQUENCE</scope>
    <source>
        <strain evidence="8">Stay&amp;Tobe</strain>
    </source>
</reference>
<keyword evidence="9" id="KW-1185">Reference proteome</keyword>
<accession>A0AAD8ENV1</accession>
<dbReference type="PROSITE" id="PS50297">
    <property type="entry name" value="ANK_REP_REGION"/>
    <property type="match status" value="6"/>
</dbReference>
<name>A0AAD8ENV1_DIPPU</name>
<feature type="repeat" description="ANK" evidence="7">
    <location>
        <begin position="115"/>
        <end position="147"/>
    </location>
</feature>
<keyword evidence="2" id="KW-0677">Repeat</keyword>
<dbReference type="Gene3D" id="1.25.40.20">
    <property type="entry name" value="Ankyrin repeat-containing domain"/>
    <property type="match status" value="3"/>
</dbReference>
<evidence type="ECO:0000313" key="9">
    <source>
        <dbReference type="Proteomes" id="UP001233999"/>
    </source>
</evidence>
<feature type="repeat" description="ANK" evidence="7">
    <location>
        <begin position="148"/>
        <end position="180"/>
    </location>
</feature>
<protein>
    <submittedName>
        <fullName evidence="8">Uncharacterized protein</fullName>
    </submittedName>
</protein>
<dbReference type="EMBL" id="JASPKZ010001594">
    <property type="protein sequence ID" value="KAJ9597655.1"/>
    <property type="molecule type" value="Genomic_DNA"/>
</dbReference>
<feature type="non-terminal residue" evidence="8">
    <location>
        <position position="657"/>
    </location>
</feature>
<evidence type="ECO:0000256" key="6">
    <source>
        <dbReference type="ARBA" id="ARBA00038500"/>
    </source>
</evidence>
<feature type="repeat" description="ANK" evidence="7">
    <location>
        <begin position="40"/>
        <end position="63"/>
    </location>
</feature>
<dbReference type="PANTHER" id="PTHR24173:SF85">
    <property type="entry name" value="PROTEIN FEM-1 HOMOLOG CG6966"/>
    <property type="match status" value="1"/>
</dbReference>
<comment type="pathway">
    <text evidence="1">Protein modification; protein ubiquitination.</text>
</comment>
<comment type="similarity">
    <text evidence="6">Belongs to the fem-1 family.</text>
</comment>
<keyword evidence="4" id="KW-0802">TPR repeat</keyword>
<keyword evidence="5 7" id="KW-0040">ANK repeat</keyword>
<feature type="repeat" description="ANK" evidence="7">
    <location>
        <begin position="82"/>
        <end position="114"/>
    </location>
</feature>
<organism evidence="8 9">
    <name type="scientific">Diploptera punctata</name>
    <name type="common">Pacific beetle cockroach</name>
    <dbReference type="NCBI Taxonomy" id="6984"/>
    <lineage>
        <taxon>Eukaryota</taxon>
        <taxon>Metazoa</taxon>
        <taxon>Ecdysozoa</taxon>
        <taxon>Arthropoda</taxon>
        <taxon>Hexapoda</taxon>
        <taxon>Insecta</taxon>
        <taxon>Pterygota</taxon>
        <taxon>Neoptera</taxon>
        <taxon>Polyneoptera</taxon>
        <taxon>Dictyoptera</taxon>
        <taxon>Blattodea</taxon>
        <taxon>Blaberoidea</taxon>
        <taxon>Blaberidae</taxon>
        <taxon>Diplopterinae</taxon>
        <taxon>Diploptera</taxon>
    </lineage>
</organism>
<dbReference type="SUPFAM" id="SSF48403">
    <property type="entry name" value="Ankyrin repeat"/>
    <property type="match status" value="2"/>
</dbReference>
<feature type="repeat" description="ANK" evidence="7">
    <location>
        <begin position="181"/>
        <end position="213"/>
    </location>
</feature>
<dbReference type="Proteomes" id="UP001233999">
    <property type="component" value="Unassembled WGS sequence"/>
</dbReference>
<evidence type="ECO:0000313" key="8">
    <source>
        <dbReference type="EMBL" id="KAJ9597655.1"/>
    </source>
</evidence>
<dbReference type="Pfam" id="PF12796">
    <property type="entry name" value="Ank_2"/>
    <property type="match status" value="2"/>
</dbReference>
<evidence type="ECO:0000256" key="5">
    <source>
        <dbReference type="ARBA" id="ARBA00023043"/>
    </source>
</evidence>
<keyword evidence="3" id="KW-0833">Ubl conjugation pathway</keyword>
<feature type="repeat" description="ANK" evidence="7">
    <location>
        <begin position="567"/>
        <end position="601"/>
    </location>
</feature>
<dbReference type="InterPro" id="IPR002110">
    <property type="entry name" value="Ankyrin_rpt"/>
</dbReference>
<comment type="caution">
    <text evidence="8">The sequence shown here is derived from an EMBL/GenBank/DDBJ whole genome shotgun (WGS) entry which is preliminary data.</text>
</comment>